<accession>A0A7M4DH53</accession>
<comment type="caution">
    <text evidence="3">The sequence shown here is derived from an EMBL/GenBank/DDBJ whole genome shotgun (WGS) entry which is preliminary data.</text>
</comment>
<feature type="compositionally biased region" description="Pro residues" evidence="1">
    <location>
        <begin position="259"/>
        <end position="269"/>
    </location>
</feature>
<dbReference type="EMBL" id="CACRYJ010000018">
    <property type="protein sequence ID" value="VZO36246.1"/>
    <property type="molecule type" value="Genomic_DNA"/>
</dbReference>
<dbReference type="AlphaFoldDB" id="A0A7M4DH53"/>
<dbReference type="RefSeq" id="WP_156740277.1">
    <property type="nucleotide sequence ID" value="NZ_CACRYJ010000018.1"/>
</dbReference>
<dbReference type="InterPro" id="IPR024344">
    <property type="entry name" value="MDMPI_metal-binding"/>
</dbReference>
<sequence length="269" mass="28469">MTDTPQDPHGQAVLAATEGGDALTRAIDALAAMDDQAVRAPSALPDWTRGHLLAHLDGVGNAFARQLEFAARGERIEVYEGGRPGRNARIEQLSGRSRDEHLAGLESLRDRLAAAWPTPGSPDWDASVTYYDGTVVDVALAWWREAGIHQVDLVAGIGVESWSVALCEHLLDFLSVRLPEGEPVVLNADDEGLRYAVGPGLDELDVELGGTGDADETAVEVTGGLREITSWLAGRTPAVAPLATRAGTAVDLPQLGPWPSAPTPEPPRG</sequence>
<dbReference type="GO" id="GO:0016853">
    <property type="term" value="F:isomerase activity"/>
    <property type="evidence" value="ECO:0007669"/>
    <property type="project" value="UniProtKB-KW"/>
</dbReference>
<feature type="domain" description="Mycothiol-dependent maleylpyruvate isomerase metal-binding" evidence="2">
    <location>
        <begin position="23"/>
        <end position="153"/>
    </location>
</feature>
<name>A0A7M4DH53_9MICO</name>
<evidence type="ECO:0000313" key="4">
    <source>
        <dbReference type="Proteomes" id="UP000419743"/>
    </source>
</evidence>
<evidence type="ECO:0000259" key="2">
    <source>
        <dbReference type="Pfam" id="PF11716"/>
    </source>
</evidence>
<organism evidence="3 4">
    <name type="scientific">Occultella aeris</name>
    <dbReference type="NCBI Taxonomy" id="2761496"/>
    <lineage>
        <taxon>Bacteria</taxon>
        <taxon>Bacillati</taxon>
        <taxon>Actinomycetota</taxon>
        <taxon>Actinomycetes</taxon>
        <taxon>Micrococcales</taxon>
        <taxon>Ruaniaceae</taxon>
        <taxon>Occultella</taxon>
    </lineage>
</organism>
<dbReference type="Gene3D" id="1.20.120.450">
    <property type="entry name" value="dinb family like domain"/>
    <property type="match status" value="1"/>
</dbReference>
<dbReference type="SUPFAM" id="SSF55718">
    <property type="entry name" value="SCP-like"/>
    <property type="match status" value="1"/>
</dbReference>
<dbReference type="Pfam" id="PF11716">
    <property type="entry name" value="MDMPI_N"/>
    <property type="match status" value="1"/>
</dbReference>
<keyword evidence="3" id="KW-0670">Pyruvate</keyword>
<evidence type="ECO:0000313" key="3">
    <source>
        <dbReference type="EMBL" id="VZO36246.1"/>
    </source>
</evidence>
<reference evidence="3 4" key="1">
    <citation type="submission" date="2019-11" db="EMBL/GenBank/DDBJ databases">
        <authorList>
            <person name="Criscuolo A."/>
        </authorList>
    </citation>
    <scope>NUCLEOTIDE SEQUENCE [LARGE SCALE GENOMIC DNA]</scope>
    <source>
        <strain evidence="3">CIP111667</strain>
    </source>
</reference>
<dbReference type="Proteomes" id="UP000419743">
    <property type="component" value="Unassembled WGS sequence"/>
</dbReference>
<evidence type="ECO:0000256" key="1">
    <source>
        <dbReference type="SAM" id="MobiDB-lite"/>
    </source>
</evidence>
<gene>
    <name evidence="3" type="ORF">HALOF300_01450</name>
</gene>
<dbReference type="InterPro" id="IPR036527">
    <property type="entry name" value="SCP2_sterol-bd_dom_sf"/>
</dbReference>
<feature type="region of interest" description="Disordered" evidence="1">
    <location>
        <begin position="250"/>
        <end position="269"/>
    </location>
</feature>
<dbReference type="InterPro" id="IPR017517">
    <property type="entry name" value="Maleyloyr_isom"/>
</dbReference>
<dbReference type="SUPFAM" id="SSF109854">
    <property type="entry name" value="DinB/YfiT-like putative metalloenzymes"/>
    <property type="match status" value="1"/>
</dbReference>
<proteinExistence type="predicted"/>
<dbReference type="InterPro" id="IPR034660">
    <property type="entry name" value="DinB/YfiT-like"/>
</dbReference>
<keyword evidence="3" id="KW-0413">Isomerase</keyword>
<keyword evidence="4" id="KW-1185">Reference proteome</keyword>
<dbReference type="NCBIfam" id="TIGR03083">
    <property type="entry name" value="maleylpyruvate isomerase family mycothiol-dependent enzyme"/>
    <property type="match status" value="1"/>
</dbReference>
<protein>
    <submittedName>
        <fullName evidence="3">Mycothiol-dependent maleylpyruvate isomerase</fullName>
    </submittedName>
</protein>
<dbReference type="GO" id="GO:0046872">
    <property type="term" value="F:metal ion binding"/>
    <property type="evidence" value="ECO:0007669"/>
    <property type="project" value="InterPro"/>
</dbReference>